<protein>
    <submittedName>
        <fullName evidence="2">Uncharacterized protein</fullName>
    </submittedName>
</protein>
<evidence type="ECO:0000313" key="3">
    <source>
        <dbReference type="Proteomes" id="UP000824120"/>
    </source>
</evidence>
<evidence type="ECO:0000313" key="2">
    <source>
        <dbReference type="EMBL" id="KAG5615211.1"/>
    </source>
</evidence>
<comment type="caution">
    <text evidence="2">The sequence shown here is derived from an EMBL/GenBank/DDBJ whole genome shotgun (WGS) entry which is preliminary data.</text>
</comment>
<sequence length="84" mass="9713">MLILSQYLMKTLKFQVFEILVEAWTLRRKRNKKSVKNEEAEACVSPSTLGDSPKGRTSPFVPVREALKEKDKKGNERSSRRFAK</sequence>
<organism evidence="2 3">
    <name type="scientific">Solanum commersonii</name>
    <name type="common">Commerson's wild potato</name>
    <name type="synonym">Commerson's nightshade</name>
    <dbReference type="NCBI Taxonomy" id="4109"/>
    <lineage>
        <taxon>Eukaryota</taxon>
        <taxon>Viridiplantae</taxon>
        <taxon>Streptophyta</taxon>
        <taxon>Embryophyta</taxon>
        <taxon>Tracheophyta</taxon>
        <taxon>Spermatophyta</taxon>
        <taxon>Magnoliopsida</taxon>
        <taxon>eudicotyledons</taxon>
        <taxon>Gunneridae</taxon>
        <taxon>Pentapetalae</taxon>
        <taxon>asterids</taxon>
        <taxon>lamiids</taxon>
        <taxon>Solanales</taxon>
        <taxon>Solanaceae</taxon>
        <taxon>Solanoideae</taxon>
        <taxon>Solaneae</taxon>
        <taxon>Solanum</taxon>
    </lineage>
</organism>
<evidence type="ECO:0000256" key="1">
    <source>
        <dbReference type="SAM" id="MobiDB-lite"/>
    </source>
</evidence>
<proteinExistence type="predicted"/>
<dbReference type="AlphaFoldDB" id="A0A9J5ZSY1"/>
<name>A0A9J5ZSY1_SOLCO</name>
<dbReference type="EMBL" id="JACXVP010000003">
    <property type="protein sequence ID" value="KAG5615211.1"/>
    <property type="molecule type" value="Genomic_DNA"/>
</dbReference>
<feature type="compositionally biased region" description="Basic and acidic residues" evidence="1">
    <location>
        <begin position="65"/>
        <end position="84"/>
    </location>
</feature>
<gene>
    <name evidence="2" type="ORF">H5410_015035</name>
</gene>
<keyword evidence="3" id="KW-1185">Reference proteome</keyword>
<accession>A0A9J5ZSY1</accession>
<dbReference type="Proteomes" id="UP000824120">
    <property type="component" value="Chromosome 3"/>
</dbReference>
<dbReference type="OrthoDB" id="1328074at2759"/>
<feature type="region of interest" description="Disordered" evidence="1">
    <location>
        <begin position="29"/>
        <end position="84"/>
    </location>
</feature>
<reference evidence="2 3" key="1">
    <citation type="submission" date="2020-09" db="EMBL/GenBank/DDBJ databases">
        <title>De no assembly of potato wild relative species, Solanum commersonii.</title>
        <authorList>
            <person name="Cho K."/>
        </authorList>
    </citation>
    <scope>NUCLEOTIDE SEQUENCE [LARGE SCALE GENOMIC DNA]</scope>
    <source>
        <strain evidence="2">LZ3.2</strain>
        <tissue evidence="2">Leaf</tissue>
    </source>
</reference>